<sequence length="761" mass="80323">MASSKPANTPASQTHDGDTMSRLAALPEELISNIAVRFDCDDQCSFRLSCKAIEAKSFHDFATEYFSGKCFMITTESLRVLVGISNNARLRSYLRDIYIVTALFSDQAFNCPNGCQCAWQPTVRQTEAHRTYTHDQKNLVDSGDDKVMLLSAMRNLANVQSMRLVDAIDCFSQTIDTAGLRKVIRRTGRPPTSGSTNINDAERTKLFSHAWKVMIHTIAESGTDTITALENRVASYNNGLSVSRDLFFGRKTLTALRKALVNLKHLRLTIRGSTLVKKNNAPDAMASAKRMRQLATVLTAPEELCLRSDCSPDSGMLLYSFVRDLRLSGLTKLALDMVVLDAGSLASILAPMNSVKTVKLSWINLTDGTWVAILKMLQKLTTLDHLHLMWLQESSRKAYFLNQPEYPDPAAGDWDDVGNSDAEAEADVTDTEAAQDSDDEIPDLEPGATFDNPIELQPGLAFTGVGPAEEQAHVDDGTAEESNMFVAPGHEDSPERGYYVCLRDEQIAKYLPIFIQEYNVGDSLEDAMAAGLGGPGGLNVINALTNMLGPLPLPPFPLGAAPPGFAGGAPGGQAPTQGGQAPGQGSQALGQGGQALGQGGQAPAHGAGGGIGLAGPPGFVTLGSIPGYQMLMGTMPMPAFPPYLAQPAATAPNATQSGQQGSATGAVGNAPSLFGSLANILGGGGAGLPTGGNGGAGLHTGLPTGGNGGVAVPAHAETEQLGGGNGVEEREEHDEFLEEDGFEEVDESEKEGGTMLTGELD</sequence>
<dbReference type="SUPFAM" id="SSF52047">
    <property type="entry name" value="RNI-like"/>
    <property type="match status" value="1"/>
</dbReference>
<dbReference type="Proteomes" id="UP001324427">
    <property type="component" value="Unassembled WGS sequence"/>
</dbReference>
<dbReference type="InterPro" id="IPR032675">
    <property type="entry name" value="LRR_dom_sf"/>
</dbReference>
<dbReference type="AlphaFoldDB" id="A0AAV9JP75"/>
<protein>
    <recommendedName>
        <fullName evidence="4">F-box domain-containing protein</fullName>
    </recommendedName>
</protein>
<evidence type="ECO:0000313" key="2">
    <source>
        <dbReference type="EMBL" id="KAK4547190.1"/>
    </source>
</evidence>
<name>A0AAV9JP75_9PEZI</name>
<comment type="caution">
    <text evidence="2">The sequence shown here is derived from an EMBL/GenBank/DDBJ whole genome shotgun (WGS) entry which is preliminary data.</text>
</comment>
<feature type="region of interest" description="Disordered" evidence="1">
    <location>
        <begin position="562"/>
        <end position="609"/>
    </location>
</feature>
<feature type="compositionally biased region" description="Gly residues" evidence="1">
    <location>
        <begin position="697"/>
        <end position="709"/>
    </location>
</feature>
<feature type="region of interest" description="Disordered" evidence="1">
    <location>
        <begin position="410"/>
        <end position="450"/>
    </location>
</feature>
<evidence type="ECO:0000313" key="3">
    <source>
        <dbReference type="Proteomes" id="UP001324427"/>
    </source>
</evidence>
<feature type="compositionally biased region" description="Acidic residues" evidence="1">
    <location>
        <begin position="413"/>
        <end position="443"/>
    </location>
</feature>
<feature type="compositionally biased region" description="Gly residues" evidence="1">
    <location>
        <begin position="590"/>
        <end position="609"/>
    </location>
</feature>
<dbReference type="EMBL" id="JAVFHQ010000012">
    <property type="protein sequence ID" value="KAK4547190.1"/>
    <property type="molecule type" value="Genomic_DNA"/>
</dbReference>
<keyword evidence="3" id="KW-1185">Reference proteome</keyword>
<gene>
    <name evidence="2" type="ORF">LTR36_001411</name>
</gene>
<dbReference type="Gene3D" id="3.80.10.10">
    <property type="entry name" value="Ribonuclease Inhibitor"/>
    <property type="match status" value="1"/>
</dbReference>
<proteinExistence type="predicted"/>
<feature type="region of interest" description="Disordered" evidence="1">
    <location>
        <begin position="697"/>
        <end position="761"/>
    </location>
</feature>
<feature type="compositionally biased region" description="Low complexity" evidence="1">
    <location>
        <begin position="572"/>
        <end position="589"/>
    </location>
</feature>
<evidence type="ECO:0008006" key="4">
    <source>
        <dbReference type="Google" id="ProtNLM"/>
    </source>
</evidence>
<accession>A0AAV9JP75</accession>
<reference evidence="2 3" key="1">
    <citation type="submission" date="2021-11" db="EMBL/GenBank/DDBJ databases">
        <title>Black yeast isolated from Biological Soil Crust.</title>
        <authorList>
            <person name="Kurbessoian T."/>
        </authorList>
    </citation>
    <scope>NUCLEOTIDE SEQUENCE [LARGE SCALE GENOMIC DNA]</scope>
    <source>
        <strain evidence="2 3">CCFEE 5522</strain>
    </source>
</reference>
<feature type="compositionally biased region" description="Acidic residues" evidence="1">
    <location>
        <begin position="729"/>
        <end position="749"/>
    </location>
</feature>
<evidence type="ECO:0000256" key="1">
    <source>
        <dbReference type="SAM" id="MobiDB-lite"/>
    </source>
</evidence>
<organism evidence="2 3">
    <name type="scientific">Oleoguttula mirabilis</name>
    <dbReference type="NCBI Taxonomy" id="1507867"/>
    <lineage>
        <taxon>Eukaryota</taxon>
        <taxon>Fungi</taxon>
        <taxon>Dikarya</taxon>
        <taxon>Ascomycota</taxon>
        <taxon>Pezizomycotina</taxon>
        <taxon>Dothideomycetes</taxon>
        <taxon>Dothideomycetidae</taxon>
        <taxon>Mycosphaerellales</taxon>
        <taxon>Teratosphaeriaceae</taxon>
        <taxon>Oleoguttula</taxon>
    </lineage>
</organism>